<dbReference type="InterPro" id="IPR036890">
    <property type="entry name" value="HATPase_C_sf"/>
</dbReference>
<dbReference type="Gene3D" id="3.30.565.10">
    <property type="entry name" value="Histidine kinase-like ATPase, C-terminal domain"/>
    <property type="match status" value="1"/>
</dbReference>
<comment type="subcellular location">
    <subcellularLocation>
        <location evidence="1">Cell membrane</location>
        <topology evidence="1">Multi-pass membrane protein</topology>
    </subcellularLocation>
</comment>
<dbReference type="PROSITE" id="PS50885">
    <property type="entry name" value="HAMP"/>
    <property type="match status" value="1"/>
</dbReference>
<keyword evidence="3" id="KW-0597">Phosphoprotein</keyword>
<evidence type="ECO:0000256" key="2">
    <source>
        <dbReference type="ARBA" id="ARBA00022475"/>
    </source>
</evidence>
<evidence type="ECO:0000256" key="8">
    <source>
        <dbReference type="SAM" id="Phobius"/>
    </source>
</evidence>
<evidence type="ECO:0000256" key="5">
    <source>
        <dbReference type="ARBA" id="ARBA00022777"/>
    </source>
</evidence>
<keyword evidence="7" id="KW-0175">Coiled coil</keyword>
<feature type="transmembrane region" description="Helical" evidence="8">
    <location>
        <begin position="297"/>
        <end position="320"/>
    </location>
</feature>
<dbReference type="InterPro" id="IPR050640">
    <property type="entry name" value="Bact_2-comp_sensor_kinase"/>
</dbReference>
<comment type="caution">
    <text evidence="10">The sequence shown here is derived from an EMBL/GenBank/DDBJ whole genome shotgun (WGS) entry which is preliminary data.</text>
</comment>
<dbReference type="PANTHER" id="PTHR34220:SF7">
    <property type="entry name" value="SENSOR HISTIDINE KINASE YPDA"/>
    <property type="match status" value="1"/>
</dbReference>
<keyword evidence="6 8" id="KW-0472">Membrane</keyword>
<dbReference type="Pfam" id="PF02518">
    <property type="entry name" value="HATPase_c"/>
    <property type="match status" value="1"/>
</dbReference>
<organism evidence="10 11">
    <name type="scientific">Paenibacillus cineris</name>
    <dbReference type="NCBI Taxonomy" id="237530"/>
    <lineage>
        <taxon>Bacteria</taxon>
        <taxon>Bacillati</taxon>
        <taxon>Bacillota</taxon>
        <taxon>Bacilli</taxon>
        <taxon>Bacillales</taxon>
        <taxon>Paenibacillaceae</taxon>
        <taxon>Paenibacillus</taxon>
    </lineage>
</organism>
<evidence type="ECO:0000256" key="6">
    <source>
        <dbReference type="ARBA" id="ARBA00023136"/>
    </source>
</evidence>
<dbReference type="InterPro" id="IPR010559">
    <property type="entry name" value="Sig_transdc_His_kin_internal"/>
</dbReference>
<feature type="transmembrane region" description="Helical" evidence="8">
    <location>
        <begin position="20"/>
        <end position="40"/>
    </location>
</feature>
<sequence length="606" mass="70619">MNVKWKTSALMDDIPLRYKFLIILLGVLIPIISINTLFYLQTSKNAETREQENLQISVERAGYDFMQMVNECVAIGNTVAADRTLNEMLDYNYADYDEYYENYDNVLRDRLRQYSNLHSYILWLGVYTTNPTIQSGNSYFVLQDSDKNSEWYQKIAGSKEKVLLTSYLDTNPMYPNQKKVYISIIRKMDNYPGLLKHTKYLRIDLRLDSLKELFAKERDYMTLKLIDDKNRIVLASDQSHDDAGDSQLLSLPVESGASGDGAIKDIIRPLGPANYTQGWNLVGTPERKDISGELRHILRFILILALITTLIPAILFVVILRSYNLRVKQLYKHMKLVNYERFETIHMYEGKDEIGGLLRSFNMMTEKIRNLINDVYKLEIQKKDLELERVRAELNYLQSQVDPHFLFNTLNAVLVICKKYKYEQVTDIIRNLAQILRRLLSWKDDLVTIEEEVMFIEMYLQIEKFRFQDRFSYELDVDPGLMKYRIPKMSIQALVENSCKHGLQSVKGARLIRIGIHRSYEDLIITVEDNGIGMNKDKLDWINRNLHSDDDTGKNIGLRNVYKRLKVYYDGQAKLVIESDPYVRTAIVIQIPLNQVQAQAGGEIHV</sequence>
<dbReference type="SUPFAM" id="SSF55874">
    <property type="entry name" value="ATPase domain of HSP90 chaperone/DNA topoisomerase II/histidine kinase"/>
    <property type="match status" value="1"/>
</dbReference>
<evidence type="ECO:0000259" key="9">
    <source>
        <dbReference type="PROSITE" id="PS50885"/>
    </source>
</evidence>
<protein>
    <recommendedName>
        <fullName evidence="9">HAMP domain-containing protein</fullName>
    </recommendedName>
</protein>
<evidence type="ECO:0000256" key="1">
    <source>
        <dbReference type="ARBA" id="ARBA00004651"/>
    </source>
</evidence>
<dbReference type="EMBL" id="BORU01000001">
    <property type="protein sequence ID" value="GIO52673.1"/>
    <property type="molecule type" value="Genomic_DNA"/>
</dbReference>
<keyword evidence="11" id="KW-1185">Reference proteome</keyword>
<name>A0ABQ4L7W1_9BACL</name>
<proteinExistence type="predicted"/>
<evidence type="ECO:0000256" key="7">
    <source>
        <dbReference type="SAM" id="Coils"/>
    </source>
</evidence>
<evidence type="ECO:0000313" key="10">
    <source>
        <dbReference type="EMBL" id="GIO52673.1"/>
    </source>
</evidence>
<keyword evidence="8" id="KW-0812">Transmembrane</keyword>
<evidence type="ECO:0000256" key="3">
    <source>
        <dbReference type="ARBA" id="ARBA00022553"/>
    </source>
</evidence>
<gene>
    <name evidence="10" type="ORF">J21TS7_09910</name>
</gene>
<dbReference type="InterPro" id="IPR003594">
    <property type="entry name" value="HATPase_dom"/>
</dbReference>
<evidence type="ECO:0000313" key="11">
    <source>
        <dbReference type="Proteomes" id="UP000676601"/>
    </source>
</evidence>
<dbReference type="RefSeq" id="WP_163877878.1">
    <property type="nucleotide sequence ID" value="NZ_BORU01000001.1"/>
</dbReference>
<keyword evidence="5" id="KW-0418">Kinase</keyword>
<dbReference type="Gene3D" id="6.10.340.10">
    <property type="match status" value="1"/>
</dbReference>
<evidence type="ECO:0000256" key="4">
    <source>
        <dbReference type="ARBA" id="ARBA00022679"/>
    </source>
</evidence>
<keyword evidence="8" id="KW-1133">Transmembrane helix</keyword>
<dbReference type="SUPFAM" id="SSF158472">
    <property type="entry name" value="HAMP domain-like"/>
    <property type="match status" value="1"/>
</dbReference>
<feature type="coiled-coil region" evidence="7">
    <location>
        <begin position="368"/>
        <end position="400"/>
    </location>
</feature>
<accession>A0ABQ4L7W1</accession>
<keyword evidence="2" id="KW-1003">Cell membrane</keyword>
<reference evidence="10 11" key="1">
    <citation type="submission" date="2021-03" db="EMBL/GenBank/DDBJ databases">
        <title>Antimicrobial resistance genes in bacteria isolated from Japanese honey, and their potential for conferring macrolide and lincosamide resistance in the American foulbrood pathogen Paenibacillus larvae.</title>
        <authorList>
            <person name="Okamoto M."/>
            <person name="Kumagai M."/>
            <person name="Kanamori H."/>
            <person name="Takamatsu D."/>
        </authorList>
    </citation>
    <scope>NUCLEOTIDE SEQUENCE [LARGE SCALE GENOMIC DNA]</scope>
    <source>
        <strain evidence="10 11">J21TS7</strain>
    </source>
</reference>
<dbReference type="Pfam" id="PF06580">
    <property type="entry name" value="His_kinase"/>
    <property type="match status" value="1"/>
</dbReference>
<feature type="domain" description="HAMP" evidence="9">
    <location>
        <begin position="350"/>
        <end position="373"/>
    </location>
</feature>
<dbReference type="InterPro" id="IPR003660">
    <property type="entry name" value="HAMP_dom"/>
</dbReference>
<dbReference type="PANTHER" id="PTHR34220">
    <property type="entry name" value="SENSOR HISTIDINE KINASE YPDA"/>
    <property type="match status" value="1"/>
</dbReference>
<dbReference type="Proteomes" id="UP000676601">
    <property type="component" value="Unassembled WGS sequence"/>
</dbReference>
<keyword evidence="4" id="KW-0808">Transferase</keyword>